<dbReference type="InterPro" id="IPR017853">
    <property type="entry name" value="GH"/>
</dbReference>
<dbReference type="SUPFAM" id="SSF74650">
    <property type="entry name" value="Galactose mutarotase-like"/>
    <property type="match status" value="1"/>
</dbReference>
<evidence type="ECO:0000256" key="6">
    <source>
        <dbReference type="ARBA" id="ARBA00023180"/>
    </source>
</evidence>
<evidence type="ECO:0000256" key="9">
    <source>
        <dbReference type="RuleBase" id="RU361185"/>
    </source>
</evidence>
<keyword evidence="14" id="KW-1185">Reference proteome</keyword>
<evidence type="ECO:0000256" key="2">
    <source>
        <dbReference type="ARBA" id="ARBA00007806"/>
    </source>
</evidence>
<dbReference type="AlphaFoldDB" id="A0A7I8K8R5"/>
<organism evidence="13 14">
    <name type="scientific">Spirodela intermedia</name>
    <name type="common">Intermediate duckweed</name>
    <dbReference type="NCBI Taxonomy" id="51605"/>
    <lineage>
        <taxon>Eukaryota</taxon>
        <taxon>Viridiplantae</taxon>
        <taxon>Streptophyta</taxon>
        <taxon>Embryophyta</taxon>
        <taxon>Tracheophyta</taxon>
        <taxon>Spermatophyta</taxon>
        <taxon>Magnoliopsida</taxon>
        <taxon>Liliopsida</taxon>
        <taxon>Araceae</taxon>
        <taxon>Lemnoideae</taxon>
        <taxon>Spirodela</taxon>
    </lineage>
</organism>
<proteinExistence type="inferred from homology"/>
<dbReference type="EMBL" id="LR746267">
    <property type="protein sequence ID" value="CAA7394070.1"/>
    <property type="molecule type" value="Genomic_DNA"/>
</dbReference>
<evidence type="ECO:0000256" key="1">
    <source>
        <dbReference type="ARBA" id="ARBA00001657"/>
    </source>
</evidence>
<feature type="domain" description="Glycoside hydrolase family 31 TIM barrel" evidence="10">
    <location>
        <begin position="312"/>
        <end position="661"/>
    </location>
</feature>
<comment type="catalytic activity">
    <reaction evidence="1">
        <text>Hydrolysis of terminal, non-reducing (1-&gt;4)-linked alpha-D-glucose residues with release of alpha-D-glucose.</text>
        <dbReference type="EC" id="3.2.1.20"/>
    </reaction>
</comment>
<keyword evidence="4" id="KW-0732">Signal</keyword>
<reference evidence="13" key="1">
    <citation type="submission" date="2020-02" db="EMBL/GenBank/DDBJ databases">
        <authorList>
            <person name="Scholz U."/>
            <person name="Mascher M."/>
            <person name="Fiebig A."/>
        </authorList>
    </citation>
    <scope>NUCLEOTIDE SEQUENCE</scope>
</reference>
<protein>
    <recommendedName>
        <fullName evidence="3">alpha-glucosidase</fullName>
        <ecNumber evidence="3">3.2.1.20</ecNumber>
    </recommendedName>
    <alternativeName>
        <fullName evidence="8">Maltase</fullName>
    </alternativeName>
</protein>
<dbReference type="PANTHER" id="PTHR22762">
    <property type="entry name" value="ALPHA-GLUCOSIDASE"/>
    <property type="match status" value="1"/>
</dbReference>
<evidence type="ECO:0000313" key="14">
    <source>
        <dbReference type="Proteomes" id="UP000663760"/>
    </source>
</evidence>
<keyword evidence="7 9" id="KW-0326">Glycosidase</keyword>
<comment type="similarity">
    <text evidence="2 9">Belongs to the glycosyl hydrolase 31 family.</text>
</comment>
<dbReference type="FunFam" id="3.20.20.80:FF:000016">
    <property type="entry name" value="Maltase-glucoamylase, intestinal"/>
    <property type="match status" value="1"/>
</dbReference>
<evidence type="ECO:0000259" key="12">
    <source>
        <dbReference type="Pfam" id="PF21365"/>
    </source>
</evidence>
<evidence type="ECO:0000259" key="11">
    <source>
        <dbReference type="Pfam" id="PF13802"/>
    </source>
</evidence>
<dbReference type="InterPro" id="IPR048395">
    <property type="entry name" value="Glyco_hydro_31_C"/>
</dbReference>
<dbReference type="SUPFAM" id="SSF51445">
    <property type="entry name" value="(Trans)glycosidases"/>
    <property type="match status" value="1"/>
</dbReference>
<keyword evidence="5 9" id="KW-0378">Hydrolase</keyword>
<evidence type="ECO:0000259" key="10">
    <source>
        <dbReference type="Pfam" id="PF01055"/>
    </source>
</evidence>
<evidence type="ECO:0000256" key="8">
    <source>
        <dbReference type="ARBA" id="ARBA00041343"/>
    </source>
</evidence>
<dbReference type="FunFam" id="2.60.40.1180:FF:000044">
    <property type="entry name" value="Alpha-glucosidase 1"/>
    <property type="match status" value="1"/>
</dbReference>
<dbReference type="SUPFAM" id="SSF51011">
    <property type="entry name" value="Glycosyl hydrolase domain"/>
    <property type="match status" value="1"/>
</dbReference>
<dbReference type="GO" id="GO:0090599">
    <property type="term" value="F:alpha-glucosidase activity"/>
    <property type="evidence" value="ECO:0007669"/>
    <property type="project" value="UniProtKB-ARBA"/>
</dbReference>
<dbReference type="InterPro" id="IPR025887">
    <property type="entry name" value="Glyco_hydro_31_N_dom"/>
</dbReference>
<dbReference type="Pfam" id="PF21365">
    <property type="entry name" value="Glyco_hydro_31_3rd"/>
    <property type="match status" value="1"/>
</dbReference>
<dbReference type="EC" id="3.2.1.20" evidence="3"/>
<keyword evidence="6" id="KW-0325">Glycoprotein</keyword>
<dbReference type="InterPro" id="IPR030458">
    <property type="entry name" value="Glyco_hydro_31_AS"/>
</dbReference>
<dbReference type="InterPro" id="IPR030459">
    <property type="entry name" value="Glyco_hydro_31_CS"/>
</dbReference>
<evidence type="ECO:0000256" key="3">
    <source>
        <dbReference type="ARBA" id="ARBA00012741"/>
    </source>
</evidence>
<sequence>MAAKTFLLLQSLPFFFLFFFFFIALRSSSPAAAVVAEGEDGVSGYGYNLGAVNVDPSGGLLTAELTLIRSSALYGPDLRDLRLKASFETRDRLRIRITDAHRRRWEVPEEVIPRRAGGAAPLRASLSDGYGGAAGDHVLTAPGSDFVVTLKKAAGPPRFGFAVSRRSTGDVVFDTTGAGAAAPGLVFKDQYLELSSSLPEGRSSLYGIGERTRRSFRLDQNETLTIWNADIGSSNTDVNLYGAHPFYMDVRTSPAPGTTHGVLLLNSNGMDVFYGGAAITYKVIGGVLDLYFFAGPSPVAVMDQYTELVGRPAAMPLWSFGFHQCRYGYKDVADLEAVVAGYAAAGIPLEVMWTDIDYMDGYKDFTLDPNNFPVEKMKSFVGRLHRKGQKYVIILDPGISINETYETYRRGLEAGIFIKRGGDWYRGEVWPGAVFFPDFLHPAAAKFWAEEIDIFHRTLPFDGLWIDMNEISNFVTADPVPNSLLDDPPYRINNSGVRRPINNKTVPATATHFGNLTEYDVHNLYGLLQARATRDALAALTGRRPFVLSRSTFVGSGKYAAHWTGDNAATWNDLAYSIPSVLNSGLFGIPMVGADICGFSGNTTEELCNRWIQLGAFYPFARDHSDKNTLRQELYLWDTVATSARKALGLRYRLLPYIYTAMFHAHTKGTPIARPLFFSFPSDPNTHSISTQFLLGPAIIVSPALLPGATAVDAYFPAGTWFDLFNYSQNGGAAVVSAAGHRVRLPAPLDSINVHLRGGTVVPLQREGKTTEAVRRSGFELLVALDEAGGAAGELFADDGEELEIGQPGGGWTAVRFTGDGGGGGLGLSSEVAQGSYASKEKLVVDKVTFVGHKLDPERRHCVLLVNGRKVAGGRKKVDVRFAGGVVEVRGLELPLGEAFEIRLQFLREDPAVLL</sequence>
<evidence type="ECO:0000256" key="5">
    <source>
        <dbReference type="ARBA" id="ARBA00022801"/>
    </source>
</evidence>
<evidence type="ECO:0000256" key="4">
    <source>
        <dbReference type="ARBA" id="ARBA00022729"/>
    </source>
</evidence>
<dbReference type="CDD" id="cd06602">
    <property type="entry name" value="GH31_MGAM_SI_GAA"/>
    <property type="match status" value="1"/>
</dbReference>
<dbReference type="Pfam" id="PF13802">
    <property type="entry name" value="Gal_mutarotas_2"/>
    <property type="match status" value="1"/>
</dbReference>
<feature type="domain" description="Glycoside hydrolase family 31 N-terminal" evidence="11">
    <location>
        <begin position="136"/>
        <end position="269"/>
    </location>
</feature>
<dbReference type="Pfam" id="PF01055">
    <property type="entry name" value="Glyco_hydro_31_2nd"/>
    <property type="match status" value="1"/>
</dbReference>
<evidence type="ECO:0000256" key="7">
    <source>
        <dbReference type="ARBA" id="ARBA00023295"/>
    </source>
</evidence>
<accession>A0A7I8K8R5</accession>
<evidence type="ECO:0000313" key="13">
    <source>
        <dbReference type="EMBL" id="CAA7394070.1"/>
    </source>
</evidence>
<dbReference type="Gene3D" id="2.60.40.1760">
    <property type="entry name" value="glycosyl hydrolase (family 31)"/>
    <property type="match status" value="1"/>
</dbReference>
<dbReference type="InterPro" id="IPR011013">
    <property type="entry name" value="Gal_mutarotase_sf_dom"/>
</dbReference>
<dbReference type="PROSITE" id="PS00129">
    <property type="entry name" value="GLYCOSYL_HYDROL_F31_1"/>
    <property type="match status" value="1"/>
</dbReference>
<dbReference type="GO" id="GO:0030246">
    <property type="term" value="F:carbohydrate binding"/>
    <property type="evidence" value="ECO:0007669"/>
    <property type="project" value="InterPro"/>
</dbReference>
<feature type="domain" description="Glycosyl hydrolase family 31 C-terminal" evidence="12">
    <location>
        <begin position="669"/>
        <end position="762"/>
    </location>
</feature>
<dbReference type="Gene3D" id="2.60.40.1180">
    <property type="entry name" value="Golgi alpha-mannosidase II"/>
    <property type="match status" value="2"/>
</dbReference>
<dbReference type="Proteomes" id="UP000663760">
    <property type="component" value="Chromosome 4"/>
</dbReference>
<dbReference type="InterPro" id="IPR000322">
    <property type="entry name" value="Glyco_hydro_31_TIM"/>
</dbReference>
<name>A0A7I8K8R5_SPIIN</name>
<dbReference type="CDD" id="cd14752">
    <property type="entry name" value="GH31_N"/>
    <property type="match status" value="1"/>
</dbReference>
<dbReference type="Gene3D" id="3.20.20.80">
    <property type="entry name" value="Glycosidases"/>
    <property type="match status" value="1"/>
</dbReference>
<dbReference type="InterPro" id="IPR013780">
    <property type="entry name" value="Glyco_hydro_b"/>
</dbReference>
<gene>
    <name evidence="13" type="ORF">SI8410_04004731</name>
</gene>
<dbReference type="PROSITE" id="PS00707">
    <property type="entry name" value="GLYCOSYL_HYDROL_F31_2"/>
    <property type="match status" value="1"/>
</dbReference>
<dbReference type="OrthoDB" id="5839090at2759"/>
<dbReference type="GO" id="GO:0005975">
    <property type="term" value="P:carbohydrate metabolic process"/>
    <property type="evidence" value="ECO:0007669"/>
    <property type="project" value="InterPro"/>
</dbReference>
<dbReference type="PANTHER" id="PTHR22762:SF133">
    <property type="entry name" value="P-TYPE DOMAIN-CONTAINING PROTEIN"/>
    <property type="match status" value="1"/>
</dbReference>